<feature type="chain" id="PRO_5020606513" description="peroxidase" evidence="18">
    <location>
        <begin position="28"/>
        <end position="437"/>
    </location>
</feature>
<comment type="caution">
    <text evidence="20">The sequence shown here is derived from an EMBL/GenBank/DDBJ whole genome shotgun (WGS) entry which is preliminary data.</text>
</comment>
<evidence type="ECO:0000256" key="4">
    <source>
        <dbReference type="ARBA" id="ARBA00022559"/>
    </source>
</evidence>
<keyword evidence="18" id="KW-0732">Signal</keyword>
<evidence type="ECO:0000256" key="14">
    <source>
        <dbReference type="PIRSR" id="PIRSR600823-2"/>
    </source>
</evidence>
<evidence type="ECO:0000256" key="15">
    <source>
        <dbReference type="PIRSR" id="PIRSR600823-3"/>
    </source>
</evidence>
<feature type="binding site" evidence="15">
    <location>
        <position position="75"/>
    </location>
    <ligand>
        <name>Ca(2+)</name>
        <dbReference type="ChEBI" id="CHEBI:29108"/>
        <label>1</label>
    </ligand>
</feature>
<evidence type="ECO:0000313" key="21">
    <source>
        <dbReference type="Proteomes" id="UP000306102"/>
    </source>
</evidence>
<dbReference type="FunFam" id="1.10.420.10:FF:000001">
    <property type="entry name" value="Peroxidase"/>
    <property type="match status" value="2"/>
</dbReference>
<dbReference type="EMBL" id="SDRB02005126">
    <property type="protein sequence ID" value="THG14703.1"/>
    <property type="molecule type" value="Genomic_DNA"/>
</dbReference>
<organism evidence="20 21">
    <name type="scientific">Camellia sinensis var. sinensis</name>
    <name type="common">China tea</name>
    <dbReference type="NCBI Taxonomy" id="542762"/>
    <lineage>
        <taxon>Eukaryota</taxon>
        <taxon>Viridiplantae</taxon>
        <taxon>Streptophyta</taxon>
        <taxon>Embryophyta</taxon>
        <taxon>Tracheophyta</taxon>
        <taxon>Spermatophyta</taxon>
        <taxon>Magnoliopsida</taxon>
        <taxon>eudicotyledons</taxon>
        <taxon>Gunneridae</taxon>
        <taxon>Pentapetalae</taxon>
        <taxon>asterids</taxon>
        <taxon>Ericales</taxon>
        <taxon>Theaceae</taxon>
        <taxon>Camellia</taxon>
    </lineage>
</organism>
<keyword evidence="10 17" id="KW-1015">Disulfide bond</keyword>
<dbReference type="InterPro" id="IPR033905">
    <property type="entry name" value="Secretory_peroxidase"/>
</dbReference>
<proteinExistence type="inferred from homology"/>
<keyword evidence="12" id="KW-0376">Hydrogen peroxide</keyword>
<evidence type="ECO:0000256" key="12">
    <source>
        <dbReference type="ARBA" id="ARBA00023324"/>
    </source>
</evidence>
<keyword evidence="7 15" id="KW-0106">Calcium</keyword>
<dbReference type="InterPro" id="IPR010255">
    <property type="entry name" value="Haem_peroxidase_sf"/>
</dbReference>
<feature type="binding site" evidence="15">
    <location>
        <position position="242"/>
    </location>
    <ligand>
        <name>Ca(2+)</name>
        <dbReference type="ChEBI" id="CHEBI:29108"/>
        <label>2</label>
    </ligand>
</feature>
<evidence type="ECO:0000256" key="5">
    <source>
        <dbReference type="ARBA" id="ARBA00022617"/>
    </source>
</evidence>
<dbReference type="GO" id="GO:0042744">
    <property type="term" value="P:hydrogen peroxide catabolic process"/>
    <property type="evidence" value="ECO:0007669"/>
    <property type="project" value="UniProtKB-KW"/>
</dbReference>
<dbReference type="PROSITE" id="PS00435">
    <property type="entry name" value="PEROXIDASE_1"/>
    <property type="match status" value="1"/>
</dbReference>
<evidence type="ECO:0000256" key="6">
    <source>
        <dbReference type="ARBA" id="ARBA00022723"/>
    </source>
</evidence>
<evidence type="ECO:0000256" key="2">
    <source>
        <dbReference type="ARBA" id="ARBA00006873"/>
    </source>
</evidence>
<dbReference type="GO" id="GO:0006979">
    <property type="term" value="P:response to oxidative stress"/>
    <property type="evidence" value="ECO:0007669"/>
    <property type="project" value="InterPro"/>
</dbReference>
<keyword evidence="5" id="KW-0349">Heme</keyword>
<feature type="binding site" evidence="15">
    <location>
        <position position="77"/>
    </location>
    <ligand>
        <name>Ca(2+)</name>
        <dbReference type="ChEBI" id="CHEBI:29108"/>
        <label>1</label>
    </ligand>
</feature>
<dbReference type="PANTHER" id="PTHR31388">
    <property type="entry name" value="PEROXIDASE 72-RELATED"/>
    <property type="match status" value="1"/>
</dbReference>
<comment type="cofactor">
    <cofactor evidence="15">
        <name>Ca(2+)</name>
        <dbReference type="ChEBI" id="CHEBI:29108"/>
    </cofactor>
    <text evidence="15">Binds 2 calcium ions per subunit.</text>
</comment>
<evidence type="ECO:0000256" key="17">
    <source>
        <dbReference type="PIRSR" id="PIRSR600823-5"/>
    </source>
</evidence>
<feature type="binding site" evidence="15">
    <location>
        <position position="73"/>
    </location>
    <ligand>
        <name>Ca(2+)</name>
        <dbReference type="ChEBI" id="CHEBI:29108"/>
        <label>1</label>
    </ligand>
</feature>
<accession>A0A4S4EEB5</accession>
<dbReference type="SUPFAM" id="SSF48113">
    <property type="entry name" value="Heme-dependent peroxidases"/>
    <property type="match status" value="2"/>
</dbReference>
<feature type="active site" description="Proton acceptor" evidence="13">
    <location>
        <position position="69"/>
    </location>
</feature>
<protein>
    <recommendedName>
        <fullName evidence="3">peroxidase</fullName>
        <ecNumber evidence="3">1.11.1.7</ecNumber>
    </recommendedName>
</protein>
<feature type="binding site" description="axial binding residue" evidence="15">
    <location>
        <position position="195"/>
    </location>
    <ligand>
        <name>heme b</name>
        <dbReference type="ChEBI" id="CHEBI:60344"/>
    </ligand>
    <ligandPart>
        <name>Fe</name>
        <dbReference type="ChEBI" id="CHEBI:18248"/>
    </ligandPart>
</feature>
<feature type="binding site" evidence="15">
    <location>
        <position position="250"/>
    </location>
    <ligand>
        <name>Ca(2+)</name>
        <dbReference type="ChEBI" id="CHEBI:29108"/>
        <label>2</label>
    </ligand>
</feature>
<dbReference type="PROSITE" id="PS00436">
    <property type="entry name" value="PEROXIDASE_2"/>
    <property type="match status" value="1"/>
</dbReference>
<dbReference type="PROSITE" id="PS50873">
    <property type="entry name" value="PEROXIDASE_4"/>
    <property type="match status" value="1"/>
</dbReference>
<reference evidence="20 21" key="1">
    <citation type="journal article" date="2018" name="Proc. Natl. Acad. Sci. U.S.A.">
        <title>Draft genome sequence of Camellia sinensis var. sinensis provides insights into the evolution of the tea genome and tea quality.</title>
        <authorList>
            <person name="Wei C."/>
            <person name="Yang H."/>
            <person name="Wang S."/>
            <person name="Zhao J."/>
            <person name="Liu C."/>
            <person name="Gao L."/>
            <person name="Xia E."/>
            <person name="Lu Y."/>
            <person name="Tai Y."/>
            <person name="She G."/>
            <person name="Sun J."/>
            <person name="Cao H."/>
            <person name="Tong W."/>
            <person name="Gao Q."/>
            <person name="Li Y."/>
            <person name="Deng W."/>
            <person name="Jiang X."/>
            <person name="Wang W."/>
            <person name="Chen Q."/>
            <person name="Zhang S."/>
            <person name="Li H."/>
            <person name="Wu J."/>
            <person name="Wang P."/>
            <person name="Li P."/>
            <person name="Shi C."/>
            <person name="Zheng F."/>
            <person name="Jian J."/>
            <person name="Huang B."/>
            <person name="Shan D."/>
            <person name="Shi M."/>
            <person name="Fang C."/>
            <person name="Yue Y."/>
            <person name="Li F."/>
            <person name="Li D."/>
            <person name="Wei S."/>
            <person name="Han B."/>
            <person name="Jiang C."/>
            <person name="Yin Y."/>
            <person name="Xia T."/>
            <person name="Zhang Z."/>
            <person name="Bennetzen J.L."/>
            <person name="Zhao S."/>
            <person name="Wan X."/>
        </authorList>
    </citation>
    <scope>NUCLEOTIDE SEQUENCE [LARGE SCALE GENOMIC DNA]</scope>
    <source>
        <strain evidence="21">cv. Shuchazao</strain>
        <tissue evidence="20">Leaf</tissue>
    </source>
</reference>
<evidence type="ECO:0000256" key="11">
    <source>
        <dbReference type="ARBA" id="ARBA00023180"/>
    </source>
</evidence>
<keyword evidence="9 15" id="KW-0408">Iron</keyword>
<feature type="signal peptide" evidence="18">
    <location>
        <begin position="1"/>
        <end position="27"/>
    </location>
</feature>
<evidence type="ECO:0000256" key="16">
    <source>
        <dbReference type="PIRSR" id="PIRSR600823-4"/>
    </source>
</evidence>
<feature type="disulfide bond" evidence="17">
    <location>
        <begin position="202"/>
        <end position="227"/>
    </location>
</feature>
<dbReference type="EC" id="1.11.1.7" evidence="3"/>
<keyword evidence="21" id="KW-1185">Reference proteome</keyword>
<dbReference type="Proteomes" id="UP000306102">
    <property type="component" value="Unassembled WGS sequence"/>
</dbReference>
<evidence type="ECO:0000256" key="18">
    <source>
        <dbReference type="SAM" id="SignalP"/>
    </source>
</evidence>
<sequence length="437" mass="47727">MTSSSSSSEVIVNFVMVVVLVMGTSSAQLCTDFYEETCPNVHKIVRSVVASAVSKEKRVGASLLRLHFHDCFVQGCDGSILLNDTSSFTGEKTARSNNGSVRGYNVIDDIKSKVEAACPDVVSCADIVAIAARDSTVILGGPTWGVKLGRRDSRTANISLAIGLPNRNSSLQTLISKFNNVGLSTKDLVALSGSHTIGQARCTVFKHRIYSDANIDSSFAMTRQVRCPNTTSPADNNLAPLDLQSPTVFDNNYYKNLIMQKGLLHSDQELYNGGSTDSLVKQYIRDPQSFYSDFGVAMVKMGDIRSHTIGQARCTVFKARIYGDANIDSSFAMTRQVRCPNTTSPSPADNNLAPLDLQSPTFFDNNYYKNLIMQKGLLHSDQELYNGGSTDSLVKQYIRDPQSFYSDFGVAMVKMGDISPLIGSNGEIRKNCRMVNN</sequence>
<dbReference type="Gene3D" id="1.10.520.10">
    <property type="match status" value="1"/>
</dbReference>
<dbReference type="Pfam" id="PF00141">
    <property type="entry name" value="peroxidase"/>
    <property type="match status" value="2"/>
</dbReference>
<evidence type="ECO:0000256" key="1">
    <source>
        <dbReference type="ARBA" id="ARBA00000189"/>
    </source>
</evidence>
<keyword evidence="4" id="KW-0575">Peroxidase</keyword>
<gene>
    <name evidence="20" type="ORF">TEA_015634</name>
</gene>
<keyword evidence="6 15" id="KW-0479">Metal-binding</keyword>
<keyword evidence="8" id="KW-0560">Oxidoreductase</keyword>
<evidence type="ECO:0000256" key="10">
    <source>
        <dbReference type="ARBA" id="ARBA00023157"/>
    </source>
</evidence>
<evidence type="ECO:0000256" key="3">
    <source>
        <dbReference type="ARBA" id="ARBA00012313"/>
    </source>
</evidence>
<evidence type="ECO:0000256" key="8">
    <source>
        <dbReference type="ARBA" id="ARBA00023002"/>
    </source>
</evidence>
<dbReference type="GO" id="GO:0020037">
    <property type="term" value="F:heme binding"/>
    <property type="evidence" value="ECO:0007669"/>
    <property type="project" value="InterPro"/>
</dbReference>
<dbReference type="PRINTS" id="PR00461">
    <property type="entry name" value="PLPEROXIDASE"/>
</dbReference>
<evidence type="ECO:0000256" key="9">
    <source>
        <dbReference type="ARBA" id="ARBA00023004"/>
    </source>
</evidence>
<dbReference type="GO" id="GO:0046872">
    <property type="term" value="F:metal ion binding"/>
    <property type="evidence" value="ECO:0007669"/>
    <property type="project" value="UniProtKB-KW"/>
</dbReference>
<dbReference type="FunFam" id="1.10.520.10:FF:000001">
    <property type="entry name" value="Peroxidase"/>
    <property type="match status" value="1"/>
</dbReference>
<feature type="binding site" evidence="15">
    <location>
        <position position="79"/>
    </location>
    <ligand>
        <name>Ca(2+)</name>
        <dbReference type="ChEBI" id="CHEBI:29108"/>
        <label>1</label>
    </ligand>
</feature>
<dbReference type="AlphaFoldDB" id="A0A4S4EEB5"/>
<comment type="catalytic activity">
    <reaction evidence="1">
        <text>2 a phenolic donor + H2O2 = 2 a phenolic radical donor + 2 H2O</text>
        <dbReference type="Rhea" id="RHEA:56136"/>
        <dbReference type="ChEBI" id="CHEBI:15377"/>
        <dbReference type="ChEBI" id="CHEBI:16240"/>
        <dbReference type="ChEBI" id="CHEBI:139520"/>
        <dbReference type="ChEBI" id="CHEBI:139521"/>
        <dbReference type="EC" id="1.11.1.7"/>
    </reaction>
</comment>
<dbReference type="InterPro" id="IPR019794">
    <property type="entry name" value="Peroxidases_AS"/>
</dbReference>
<feature type="site" description="Transition state stabilizer" evidence="16">
    <location>
        <position position="65"/>
    </location>
</feature>
<keyword evidence="11" id="KW-0325">Glycoprotein</keyword>
<evidence type="ECO:0000313" key="20">
    <source>
        <dbReference type="EMBL" id="THG14703.1"/>
    </source>
</evidence>
<feature type="domain" description="Plant heme peroxidase family profile" evidence="19">
    <location>
        <begin position="28"/>
        <end position="436"/>
    </location>
</feature>
<dbReference type="InterPro" id="IPR019793">
    <property type="entry name" value="Peroxidases_heam-ligand_BS"/>
</dbReference>
<feature type="binding site" evidence="15">
    <location>
        <position position="196"/>
    </location>
    <ligand>
        <name>Ca(2+)</name>
        <dbReference type="ChEBI" id="CHEBI:29108"/>
        <label>2</label>
    </ligand>
</feature>
<dbReference type="InterPro" id="IPR002016">
    <property type="entry name" value="Haem_peroxidase"/>
</dbReference>
<feature type="binding site" evidence="15">
    <location>
        <position position="91"/>
    </location>
    <ligand>
        <name>Ca(2+)</name>
        <dbReference type="ChEBI" id="CHEBI:29108"/>
        <label>1</label>
    </ligand>
</feature>
<feature type="binding site" evidence="15">
    <location>
        <position position="70"/>
    </location>
    <ligand>
        <name>Ca(2+)</name>
        <dbReference type="ChEBI" id="CHEBI:29108"/>
        <label>1</label>
    </ligand>
</feature>
<dbReference type="CDD" id="cd00693">
    <property type="entry name" value="secretory_peroxidase"/>
    <property type="match status" value="1"/>
</dbReference>
<dbReference type="Gene3D" id="1.10.420.10">
    <property type="entry name" value="Peroxidase, domain 2"/>
    <property type="match status" value="2"/>
</dbReference>
<name>A0A4S4EEB5_CAMSN</name>
<evidence type="ECO:0000256" key="13">
    <source>
        <dbReference type="PIRSR" id="PIRSR600823-1"/>
    </source>
</evidence>
<evidence type="ECO:0000256" key="7">
    <source>
        <dbReference type="ARBA" id="ARBA00022837"/>
    </source>
</evidence>
<feature type="disulfide bond" evidence="17">
    <location>
        <begin position="71"/>
        <end position="76"/>
    </location>
</feature>
<comment type="similarity">
    <text evidence="2">Belongs to the peroxidase family. Ascorbate peroxidase subfamily.</text>
</comment>
<dbReference type="PANTHER" id="PTHR31388:SF144">
    <property type="entry name" value="PEROXIDASE 67-RELATED"/>
    <property type="match status" value="1"/>
</dbReference>
<comment type="cofactor">
    <cofactor evidence="15">
        <name>heme b</name>
        <dbReference type="ChEBI" id="CHEBI:60344"/>
    </cofactor>
    <text evidence="15">Binds 1 heme b (iron(II)-protoporphyrin IX) group per subunit.</text>
</comment>
<dbReference type="InterPro" id="IPR000823">
    <property type="entry name" value="Peroxidase_pln"/>
</dbReference>
<feature type="disulfide bond" evidence="17">
    <location>
        <begin position="38"/>
        <end position="118"/>
    </location>
</feature>
<dbReference type="PRINTS" id="PR00458">
    <property type="entry name" value="PEROXIDASE"/>
</dbReference>
<feature type="binding site" evidence="14">
    <location>
        <position position="165"/>
    </location>
    <ligand>
        <name>substrate</name>
    </ligand>
</feature>
<dbReference type="GO" id="GO:0140825">
    <property type="term" value="F:lactoperoxidase activity"/>
    <property type="evidence" value="ECO:0007669"/>
    <property type="project" value="UniProtKB-EC"/>
</dbReference>
<evidence type="ECO:0000259" key="19">
    <source>
        <dbReference type="PROSITE" id="PS50873"/>
    </source>
</evidence>